<evidence type="ECO:0008006" key="3">
    <source>
        <dbReference type="Google" id="ProtNLM"/>
    </source>
</evidence>
<dbReference type="EMBL" id="CP012670">
    <property type="protein sequence ID" value="AUX21269.1"/>
    <property type="molecule type" value="Genomic_DNA"/>
</dbReference>
<name>A0A4P2PWV7_SORCE</name>
<protein>
    <recommendedName>
        <fullName evidence="3">YdeI/OmpD-associated family protein</fullName>
    </recommendedName>
</protein>
<organism evidence="1 2">
    <name type="scientific">Sorangium cellulosum</name>
    <name type="common">Polyangium cellulosum</name>
    <dbReference type="NCBI Taxonomy" id="56"/>
    <lineage>
        <taxon>Bacteria</taxon>
        <taxon>Pseudomonadati</taxon>
        <taxon>Myxococcota</taxon>
        <taxon>Polyangia</taxon>
        <taxon>Polyangiales</taxon>
        <taxon>Polyangiaceae</taxon>
        <taxon>Sorangium</taxon>
    </lineage>
</organism>
<gene>
    <name evidence="1" type="ORF">SOCEGT47_017490</name>
</gene>
<evidence type="ECO:0000313" key="1">
    <source>
        <dbReference type="EMBL" id="AUX21269.1"/>
    </source>
</evidence>
<evidence type="ECO:0000313" key="2">
    <source>
        <dbReference type="Proteomes" id="UP000295781"/>
    </source>
</evidence>
<accession>A0A4P2PWV7</accession>
<reference evidence="1 2" key="1">
    <citation type="submission" date="2015-09" db="EMBL/GenBank/DDBJ databases">
        <title>Sorangium comparison.</title>
        <authorList>
            <person name="Zaburannyi N."/>
            <person name="Bunk B."/>
            <person name="Overmann J."/>
            <person name="Mueller R."/>
        </authorList>
    </citation>
    <scope>NUCLEOTIDE SEQUENCE [LARGE SCALE GENOMIC DNA]</scope>
    <source>
        <strain evidence="1 2">So ceGT47</strain>
    </source>
</reference>
<proteinExistence type="predicted"/>
<dbReference type="Pfam" id="PF13376">
    <property type="entry name" value="OmdA"/>
    <property type="match status" value="1"/>
</dbReference>
<dbReference type="Proteomes" id="UP000295781">
    <property type="component" value="Chromosome"/>
</dbReference>
<sequence length="84" mass="9943">MGVDFSGLKRPRYPMPDFIKNALDERGLMEAYRERPAYQQNDYIGWIMGAKRQETRESRLRQMLDELERGGVYMNMNHAASEKK</sequence>
<dbReference type="RefSeq" id="WP_129346612.1">
    <property type="nucleotide sequence ID" value="NZ_CP012670.1"/>
</dbReference>
<dbReference type="AlphaFoldDB" id="A0A4P2PWV7"/>
<dbReference type="OrthoDB" id="214150at2"/>